<evidence type="ECO:0000313" key="2">
    <source>
        <dbReference type="EMBL" id="MCY1722198.1"/>
    </source>
</evidence>
<gene>
    <name evidence="2" type="ORF">OU798_17725</name>
</gene>
<dbReference type="RefSeq" id="WP_343334524.1">
    <property type="nucleotide sequence ID" value="NZ_JAPOHD010000031.1"/>
</dbReference>
<proteinExistence type="predicted"/>
<organism evidence="2 3">
    <name type="scientific">Draconibacterium aestuarii</name>
    <dbReference type="NCBI Taxonomy" id="2998507"/>
    <lineage>
        <taxon>Bacteria</taxon>
        <taxon>Pseudomonadati</taxon>
        <taxon>Bacteroidota</taxon>
        <taxon>Bacteroidia</taxon>
        <taxon>Marinilabiliales</taxon>
        <taxon>Prolixibacteraceae</taxon>
        <taxon>Draconibacterium</taxon>
    </lineage>
</organism>
<keyword evidence="3" id="KW-1185">Reference proteome</keyword>
<comment type="caution">
    <text evidence="2">The sequence shown here is derived from an EMBL/GenBank/DDBJ whole genome shotgun (WGS) entry which is preliminary data.</text>
</comment>
<feature type="chain" id="PRO_5040966398" evidence="1">
    <location>
        <begin position="25"/>
        <end position="228"/>
    </location>
</feature>
<feature type="signal peptide" evidence="1">
    <location>
        <begin position="1"/>
        <end position="24"/>
    </location>
</feature>
<dbReference type="EMBL" id="JAPOHD010000031">
    <property type="protein sequence ID" value="MCY1722198.1"/>
    <property type="molecule type" value="Genomic_DNA"/>
</dbReference>
<sequence>MKKVITLFVFVATAFIAQSQPRTASPNSNWPYLLEDFSPCVILHEDGNVTKVKANYNLLNEVLQYNKNGSIMNFTDPGDIAKISFNEFVMEFVDNDYYIRISADDSKIHVYEKNKGNMNDLMESKGAYGSSTTTAATSQSIDLDIGGINSFDVRMLWDAKDRGKIFRVNNQFYFLIKNTEELIPLKKNNLLKSFPNHEKEIKSYLKQERINLSNTDDVRKITVFLNTL</sequence>
<dbReference type="Proteomes" id="UP001145087">
    <property type="component" value="Unassembled WGS sequence"/>
</dbReference>
<protein>
    <submittedName>
        <fullName evidence="2">Uncharacterized protein</fullName>
    </submittedName>
</protein>
<dbReference type="AlphaFoldDB" id="A0A9X3FGE6"/>
<evidence type="ECO:0000256" key="1">
    <source>
        <dbReference type="SAM" id="SignalP"/>
    </source>
</evidence>
<name>A0A9X3FGE6_9BACT</name>
<evidence type="ECO:0000313" key="3">
    <source>
        <dbReference type="Proteomes" id="UP001145087"/>
    </source>
</evidence>
<keyword evidence="1" id="KW-0732">Signal</keyword>
<accession>A0A9X3FGE6</accession>
<reference evidence="2" key="1">
    <citation type="submission" date="2022-11" db="EMBL/GenBank/DDBJ databases">
        <title>Marilongibacter aestuarii gen. nov., sp. nov., isolated from tidal flat sediment.</title>
        <authorList>
            <person name="Jiayan W."/>
        </authorList>
    </citation>
    <scope>NUCLEOTIDE SEQUENCE</scope>
    <source>
        <strain evidence="2">Z1-6</strain>
    </source>
</reference>